<evidence type="ECO:0000256" key="1">
    <source>
        <dbReference type="SAM" id="MobiDB-lite"/>
    </source>
</evidence>
<protein>
    <recommendedName>
        <fullName evidence="3">Trafficking protein particle complex subunit</fullName>
    </recommendedName>
</protein>
<feature type="region of interest" description="Disordered" evidence="1">
    <location>
        <begin position="30"/>
        <end position="49"/>
    </location>
</feature>
<dbReference type="InterPro" id="IPR011012">
    <property type="entry name" value="Longin-like_dom_sf"/>
</dbReference>
<feature type="compositionally biased region" description="Basic and acidic residues" evidence="1">
    <location>
        <begin position="30"/>
        <end position="47"/>
    </location>
</feature>
<evidence type="ECO:0008006" key="3">
    <source>
        <dbReference type="Google" id="ProtNLM"/>
    </source>
</evidence>
<dbReference type="EMBL" id="HBGO01017404">
    <property type="protein sequence ID" value="CAD9339013.1"/>
    <property type="molecule type" value="Transcribed_RNA"/>
</dbReference>
<dbReference type="GO" id="GO:0006888">
    <property type="term" value="P:endoplasmic reticulum to Golgi vesicle-mediated transport"/>
    <property type="evidence" value="ECO:0007669"/>
    <property type="project" value="InterPro"/>
</dbReference>
<dbReference type="GO" id="GO:0005737">
    <property type="term" value="C:cytoplasm"/>
    <property type="evidence" value="ECO:0007669"/>
    <property type="project" value="GOC"/>
</dbReference>
<dbReference type="PANTHER" id="PTHR12403">
    <property type="entry name" value="TRAFFICKING PROTEIN PARTICLE COMPLEX SUBUNIT 2"/>
    <property type="match status" value="1"/>
</dbReference>
<dbReference type="AlphaFoldDB" id="A0A7S2EIS9"/>
<proteinExistence type="predicted"/>
<dbReference type="InterPro" id="IPR006722">
    <property type="entry name" value="Sedlin"/>
</dbReference>
<reference evidence="2" key="1">
    <citation type="submission" date="2021-01" db="EMBL/GenBank/DDBJ databases">
        <authorList>
            <person name="Corre E."/>
            <person name="Pelletier E."/>
            <person name="Niang G."/>
            <person name="Scheremetjew M."/>
            <person name="Finn R."/>
            <person name="Kale V."/>
            <person name="Holt S."/>
            <person name="Cochrane G."/>
            <person name="Meng A."/>
            <person name="Brown T."/>
            <person name="Cohen L."/>
        </authorList>
    </citation>
    <scope>NUCLEOTIDE SEQUENCE</scope>
    <source>
        <strain evidence="2">Grunow 1884</strain>
    </source>
</reference>
<organism evidence="2">
    <name type="scientific">Trieres chinensis</name>
    <name type="common">Marine centric diatom</name>
    <name type="synonym">Odontella sinensis</name>
    <dbReference type="NCBI Taxonomy" id="1514140"/>
    <lineage>
        <taxon>Eukaryota</taxon>
        <taxon>Sar</taxon>
        <taxon>Stramenopiles</taxon>
        <taxon>Ochrophyta</taxon>
        <taxon>Bacillariophyta</taxon>
        <taxon>Mediophyceae</taxon>
        <taxon>Biddulphiophycidae</taxon>
        <taxon>Eupodiscales</taxon>
        <taxon>Parodontellaceae</taxon>
        <taxon>Trieres</taxon>
    </lineage>
</organism>
<dbReference type="Gene3D" id="3.30.450.70">
    <property type="match status" value="1"/>
</dbReference>
<name>A0A7S2EIS9_TRICV</name>
<dbReference type="SUPFAM" id="SSF64356">
    <property type="entry name" value="SNARE-like"/>
    <property type="match status" value="1"/>
</dbReference>
<gene>
    <name evidence="2" type="ORF">OSIN01602_LOCUS9934</name>
</gene>
<sequence>MAFPDGSDNNAMSLLSIALVSRNGDPMYSREFRGSRDSRAGYDKDETSGSFGKESLDEDFFGLGQPVNTTTSEAFPPSMNGSRCSLRQQFILHAAIDRFDELTAPMGWGCRWRPTGAVGTDAMWVGLLCPIEELRVYGYITTTRVRILATVEDGFPPDQAPQQKKREVELKNLLASVHALYVEYMMNPFTETGTSNIESRRFDEGVKNLVDAYNGTRTVMS</sequence>
<accession>A0A7S2EIS9</accession>
<evidence type="ECO:0000313" key="2">
    <source>
        <dbReference type="EMBL" id="CAD9339013.1"/>
    </source>
</evidence>
<dbReference type="Pfam" id="PF04628">
    <property type="entry name" value="Sedlin_N"/>
    <property type="match status" value="1"/>
</dbReference>